<evidence type="ECO:0000313" key="10">
    <source>
        <dbReference type="EMBL" id="PWU23998.1"/>
    </source>
</evidence>
<evidence type="ECO:0000256" key="3">
    <source>
        <dbReference type="ARBA" id="ARBA00022475"/>
    </source>
</evidence>
<keyword evidence="4 9" id="KW-0812">Transmembrane</keyword>
<dbReference type="InterPro" id="IPR001901">
    <property type="entry name" value="Translocase_SecE/Sec61-g"/>
</dbReference>
<comment type="function">
    <text evidence="9">Essential subunit of the Sec protein translocation channel SecYEG. Clamps together the 2 halves of SecY. May contact the channel plug during translocation.</text>
</comment>
<comment type="caution">
    <text evidence="10">The sequence shown here is derived from an EMBL/GenBank/DDBJ whole genome shotgun (WGS) entry which is preliminary data.</text>
</comment>
<keyword evidence="7 9" id="KW-0811">Translocation</keyword>
<accession>A0A317JQ12</accession>
<comment type="similarity">
    <text evidence="9">Belongs to the SecE/SEC61-gamma family.</text>
</comment>
<evidence type="ECO:0000256" key="6">
    <source>
        <dbReference type="ARBA" id="ARBA00022989"/>
    </source>
</evidence>
<evidence type="ECO:0000256" key="7">
    <source>
        <dbReference type="ARBA" id="ARBA00023010"/>
    </source>
</evidence>
<evidence type="ECO:0000256" key="2">
    <source>
        <dbReference type="ARBA" id="ARBA00022448"/>
    </source>
</evidence>
<dbReference type="EMBL" id="PSRQ01000016">
    <property type="protein sequence ID" value="PWU23998.1"/>
    <property type="molecule type" value="Genomic_DNA"/>
</dbReference>
<evidence type="ECO:0000256" key="9">
    <source>
        <dbReference type="HAMAP-Rule" id="MF_00422"/>
    </source>
</evidence>
<evidence type="ECO:0000256" key="4">
    <source>
        <dbReference type="ARBA" id="ARBA00022692"/>
    </source>
</evidence>
<evidence type="ECO:0000313" key="11">
    <source>
        <dbReference type="Proteomes" id="UP000246104"/>
    </source>
</evidence>
<dbReference type="PANTHER" id="PTHR33910:SF1">
    <property type="entry name" value="PROTEIN TRANSLOCASE SUBUNIT SECE"/>
    <property type="match status" value="1"/>
</dbReference>
<dbReference type="AlphaFoldDB" id="A0A317JQ12"/>
<protein>
    <recommendedName>
        <fullName evidence="9">Protein translocase subunit SecE</fullName>
    </recommendedName>
</protein>
<dbReference type="InterPro" id="IPR005807">
    <property type="entry name" value="SecE_bac"/>
</dbReference>
<feature type="transmembrane region" description="Helical" evidence="9">
    <location>
        <begin position="36"/>
        <end position="61"/>
    </location>
</feature>
<evidence type="ECO:0000256" key="1">
    <source>
        <dbReference type="ARBA" id="ARBA00004370"/>
    </source>
</evidence>
<name>A0A317JQ12_9BACT</name>
<keyword evidence="3 9" id="KW-1003">Cell membrane</keyword>
<dbReference type="PANTHER" id="PTHR33910">
    <property type="entry name" value="PROTEIN TRANSLOCASE SUBUNIT SECE"/>
    <property type="match status" value="1"/>
</dbReference>
<organism evidence="10 11">
    <name type="scientific">Candidatus Cerribacteria bacterium 'Amazon FNV 2010 28 9'</name>
    <dbReference type="NCBI Taxonomy" id="2081795"/>
    <lineage>
        <taxon>Bacteria</taxon>
        <taxon>Candidatus Cerribacteria</taxon>
    </lineage>
</organism>
<dbReference type="Proteomes" id="UP000246104">
    <property type="component" value="Unassembled WGS sequence"/>
</dbReference>
<reference evidence="10 11" key="1">
    <citation type="submission" date="2018-02" db="EMBL/GenBank/DDBJ databases">
        <title>Genomic Reconstructions from Amazon Rainforest and Pasture Soil Reveal Novel Insights into the Physiology of Candidate Phyla in Tropical Sites.</title>
        <authorList>
            <person name="Kroeger M.E."/>
            <person name="Delmont T."/>
            <person name="Eren A.M."/>
            <person name="Guo J."/>
            <person name="Meyer K.M."/>
            <person name="Khan K."/>
            <person name="Rodrigues J.L.M."/>
            <person name="Bohannan B.J.M."/>
            <person name="Tringe S."/>
            <person name="Borges C.D."/>
            <person name="Tiedje J."/>
            <person name="Tsai S.M."/>
            <person name="Nusslein K."/>
        </authorList>
    </citation>
    <scope>NUCLEOTIDE SEQUENCE [LARGE SCALE GENOMIC DNA]</scope>
    <source>
        <strain evidence="10">Amazon FNV 2010 28 9</strain>
    </source>
</reference>
<dbReference type="GO" id="GO:0009306">
    <property type="term" value="P:protein secretion"/>
    <property type="evidence" value="ECO:0007669"/>
    <property type="project" value="UniProtKB-UniRule"/>
</dbReference>
<dbReference type="GO" id="GO:0065002">
    <property type="term" value="P:intracellular protein transmembrane transport"/>
    <property type="evidence" value="ECO:0007669"/>
    <property type="project" value="UniProtKB-UniRule"/>
</dbReference>
<sequence length="70" mass="7848">MSFFSRIGQVVLFPIKFVAQVINELKFVTWPSRKDVINSTLIVVLFSLFVGAWVGGLDFVFTKGIGLLLK</sequence>
<dbReference type="InterPro" id="IPR038379">
    <property type="entry name" value="SecE_sf"/>
</dbReference>
<dbReference type="HAMAP" id="MF_00422">
    <property type="entry name" value="SecE"/>
    <property type="match status" value="1"/>
</dbReference>
<keyword evidence="2 9" id="KW-0813">Transport</keyword>
<dbReference type="GO" id="GO:0006605">
    <property type="term" value="P:protein targeting"/>
    <property type="evidence" value="ECO:0007669"/>
    <property type="project" value="UniProtKB-UniRule"/>
</dbReference>
<gene>
    <name evidence="9 10" type="primary">secE</name>
    <name evidence="10" type="ORF">C5B42_01085</name>
</gene>
<dbReference type="GO" id="GO:0005886">
    <property type="term" value="C:plasma membrane"/>
    <property type="evidence" value="ECO:0007669"/>
    <property type="project" value="UniProtKB-SubCell"/>
</dbReference>
<keyword evidence="6 9" id="KW-1133">Transmembrane helix</keyword>
<dbReference type="GO" id="GO:0043952">
    <property type="term" value="P:protein transport by the Sec complex"/>
    <property type="evidence" value="ECO:0007669"/>
    <property type="project" value="UniProtKB-UniRule"/>
</dbReference>
<dbReference type="Gene3D" id="1.20.5.1030">
    <property type="entry name" value="Preprotein translocase secy subunit"/>
    <property type="match status" value="1"/>
</dbReference>
<dbReference type="GO" id="GO:0008320">
    <property type="term" value="F:protein transmembrane transporter activity"/>
    <property type="evidence" value="ECO:0007669"/>
    <property type="project" value="UniProtKB-UniRule"/>
</dbReference>
<dbReference type="NCBIfam" id="TIGR00964">
    <property type="entry name" value="secE_bact"/>
    <property type="match status" value="1"/>
</dbReference>
<comment type="subunit">
    <text evidence="9">Component of the Sec protein translocase complex. Heterotrimer consisting of SecY, SecE and SecG subunits. The heterotrimers can form oligomers, although 1 heterotrimer is thought to be able to translocate proteins. Interacts with the ribosome. Interacts with SecDF, and other proteins may be involved. Interacts with SecA.</text>
</comment>
<dbReference type="Pfam" id="PF00584">
    <property type="entry name" value="SecE"/>
    <property type="match status" value="1"/>
</dbReference>
<evidence type="ECO:0000256" key="5">
    <source>
        <dbReference type="ARBA" id="ARBA00022927"/>
    </source>
</evidence>
<keyword evidence="5 9" id="KW-0653">Protein transport</keyword>
<proteinExistence type="inferred from homology"/>
<comment type="subcellular location">
    <subcellularLocation>
        <location evidence="9">Cell membrane</location>
        <topology evidence="9">Single-pass membrane protein</topology>
    </subcellularLocation>
    <subcellularLocation>
        <location evidence="1">Membrane</location>
    </subcellularLocation>
</comment>
<keyword evidence="8 9" id="KW-0472">Membrane</keyword>
<evidence type="ECO:0000256" key="8">
    <source>
        <dbReference type="ARBA" id="ARBA00023136"/>
    </source>
</evidence>